<accession>A0A5S9R3V2</accession>
<dbReference type="SUPFAM" id="SSF52540">
    <property type="entry name" value="P-loop containing nucleoside triphosphate hydrolases"/>
    <property type="match status" value="1"/>
</dbReference>
<dbReference type="InterPro" id="IPR027417">
    <property type="entry name" value="P-loop_NTPase"/>
</dbReference>
<dbReference type="Proteomes" id="UP000430146">
    <property type="component" value="Unassembled WGS sequence"/>
</dbReference>
<dbReference type="PANTHER" id="PTHR43883">
    <property type="entry name" value="SLR0207 PROTEIN"/>
    <property type="match status" value="1"/>
</dbReference>
<dbReference type="EMBL" id="CACSIP010000034">
    <property type="protein sequence ID" value="CAA0128621.1"/>
    <property type="molecule type" value="Genomic_DNA"/>
</dbReference>
<dbReference type="OrthoDB" id="9810277at2"/>
<evidence type="ECO:0000313" key="1">
    <source>
        <dbReference type="EMBL" id="CAA0128621.1"/>
    </source>
</evidence>
<evidence type="ECO:0000313" key="2">
    <source>
        <dbReference type="Proteomes" id="UP000430146"/>
    </source>
</evidence>
<keyword evidence="2" id="KW-1185">Reference proteome</keyword>
<sequence>MNGDLAAQVRETHTGVVVLLGDKAYKVKKPLVTDFLDFSTTAHRERACQHELSLNRRLAPGSYLGVAHLSDPQGGDAEPVIVMRRHSDAARLSTLVKSGRPVGDELLAIANVLARFHASAERGHTIDGQGTVEAVWGRWQQNLRELAEFPEEVLPQDSIREVTRLAGQFVAGRDELFTRRIEEGHILDGHADLLADDIFCLPEGPALLDCLEFDDRLRYVDGIDDAAFLAMDLEFLGRRDLADHFLDRYTQLAADSAPSSLVDFYVAYRALVRAKVDCVRVSQGHPEAADDARRHLGIAVQRLRAGTVRLVIVGGGPGSGKTTLATALAAQLAAHVVSTDVVRRRLQDHGVVGGAAGDLNAGLYSPENVAAVYDAVLREAQVWLRAGHSVILDGTWRDAGQRDRAHDLADRTSAALVEFTCSVPIAEASARIEHRPRSNSDATPEIAAALADADSHRSGAHDIDTSRPLADSVKEAIEICCRTTELARRNDRAGGADGDRDVRPR</sequence>
<dbReference type="Gene3D" id="3.40.50.300">
    <property type="entry name" value="P-loop containing nucleotide triphosphate hydrolases"/>
    <property type="match status" value="1"/>
</dbReference>
<gene>
    <name evidence="1" type="ORF">AELLOGFF_01471</name>
</gene>
<dbReference type="SUPFAM" id="SSF56112">
    <property type="entry name" value="Protein kinase-like (PK-like)"/>
    <property type="match status" value="1"/>
</dbReference>
<dbReference type="InterPro" id="IPR011009">
    <property type="entry name" value="Kinase-like_dom_sf"/>
</dbReference>
<proteinExistence type="predicted"/>
<reference evidence="1 2" key="1">
    <citation type="submission" date="2019-11" db="EMBL/GenBank/DDBJ databases">
        <authorList>
            <person name="Holert J."/>
        </authorList>
    </citation>
    <scope>NUCLEOTIDE SEQUENCE [LARGE SCALE GENOMIC DNA]</scope>
    <source>
        <strain evidence="1">BC8_1</strain>
    </source>
</reference>
<dbReference type="RefSeq" id="WP_159233377.1">
    <property type="nucleotide sequence ID" value="NZ_CACSIP010000034.1"/>
</dbReference>
<dbReference type="Pfam" id="PF13671">
    <property type="entry name" value="AAA_33"/>
    <property type="match status" value="1"/>
</dbReference>
<dbReference type="PANTHER" id="PTHR43883:SF1">
    <property type="entry name" value="GLUCONOKINASE"/>
    <property type="match status" value="1"/>
</dbReference>
<dbReference type="AlphaFoldDB" id="A0A5S9R3V2"/>
<evidence type="ECO:0008006" key="3">
    <source>
        <dbReference type="Google" id="ProtNLM"/>
    </source>
</evidence>
<protein>
    <recommendedName>
        <fullName evidence="3">Adenylate kinase</fullName>
    </recommendedName>
</protein>
<name>A0A5S9R3V2_MYCVN</name>
<organism evidence="1 2">
    <name type="scientific">Mycolicibacterium vanbaalenii</name>
    <name type="common">Mycobacterium vanbaalenii</name>
    <dbReference type="NCBI Taxonomy" id="110539"/>
    <lineage>
        <taxon>Bacteria</taxon>
        <taxon>Bacillati</taxon>
        <taxon>Actinomycetota</taxon>
        <taxon>Actinomycetes</taxon>
        <taxon>Mycobacteriales</taxon>
        <taxon>Mycobacteriaceae</taxon>
        <taxon>Mycolicibacterium</taxon>
    </lineage>
</organism>
<dbReference type="InterPro" id="IPR052732">
    <property type="entry name" value="Cell-binding_unc_protein"/>
</dbReference>